<dbReference type="EMBL" id="CP080429">
    <property type="protein sequence ID" value="QYJ67155.1"/>
    <property type="molecule type" value="Genomic_DNA"/>
</dbReference>
<feature type="signal peptide" evidence="1">
    <location>
        <begin position="1"/>
        <end position="20"/>
    </location>
</feature>
<evidence type="ECO:0000313" key="4">
    <source>
        <dbReference type="EMBL" id="QYJ67155.1"/>
    </source>
</evidence>
<reference evidence="4 5" key="1">
    <citation type="submission" date="2021-07" db="EMBL/GenBank/DDBJ databases">
        <title>Flavobacterium WSW3-B6 sp.nov, isolated from seaweed.</title>
        <authorList>
            <person name="Muhammad N."/>
            <person name="Ho H."/>
            <person name="Lee Y.-J."/>
            <person name="Nguyen T."/>
            <person name="Ho J."/>
            <person name="Kim S.-G."/>
        </authorList>
    </citation>
    <scope>NUCLEOTIDE SEQUENCE [LARGE SCALE GENOMIC DNA]</scope>
    <source>
        <strain evidence="4 5">WSW3-B6</strain>
    </source>
</reference>
<sequence>MSTRLLTLLFVIISYTTVQAQQYEYELGEVTKEELSETSHPTDKDAPAAILFSDAETYMVYFNGDGFNLITEVSMKIKIYNKDGYNWANKTIPYYHHGQNKEKVDISKAYTYNLVNGKVKRTKLRSEGEFTEEPNPYWKLRKIVMPEVKEGSIVEYHYKITSPLIHSFPEWRFQESIPVNHSRYATKIPEYFVYTPNFRGYHTPKVTKESNTKTINFTNKQRNENQVTTFNNSKSNYQEIVTRYEFENLPAMKSEAFVNNIDNYRSSVEHEITVIKYPNQPIKSVAGTWEDVAKSIYDNSNFGTELKKTGYFEEDVDALLSGLSSHKQKMDALYFYVRDRMNWNDYNGYSCQEGVRKAYKSKVGNIADINLMLTSMLRYAGLDANPVLVTTRSNKIALFPNREAFNYVIVAVKINDETVLLDATSKSAAVNVLPFRAINWTGRLIKKDGKSESIALIPTKPSSESNTILATMDAQGKLEGQVKKQYRDYDAYSFRERYGNLTEKSTIERIEENYEGIAIEEYESKNVKNFTKPISEKYSFTHSGSNTDVIGDKIYISPMLFLTHSESPFKQEEREYPVDFIYPREDKYMISITIPEGYTVETVPTGVSIAMEQNIGTFSYNVIANGNKIMVRSVLQINYASIPKEFYPTLKDFFHKMIEKENEKIIIAKKS</sequence>
<dbReference type="Gene3D" id="2.60.40.3140">
    <property type="match status" value="1"/>
</dbReference>
<name>A0ABX8V2T2_9FLAO</name>
<dbReference type="InterPro" id="IPR002931">
    <property type="entry name" value="Transglutaminase-like"/>
</dbReference>
<evidence type="ECO:0000259" key="2">
    <source>
        <dbReference type="Pfam" id="PF01841"/>
    </source>
</evidence>
<dbReference type="Gene3D" id="3.10.620.30">
    <property type="match status" value="1"/>
</dbReference>
<accession>A0ABX8V2T2</accession>
<keyword evidence="1" id="KW-0732">Signal</keyword>
<feature type="domain" description="Transglutaminase-like" evidence="2">
    <location>
        <begin position="321"/>
        <end position="414"/>
    </location>
</feature>
<dbReference type="Proteomes" id="UP000825381">
    <property type="component" value="Chromosome"/>
</dbReference>
<evidence type="ECO:0000313" key="5">
    <source>
        <dbReference type="Proteomes" id="UP000825381"/>
    </source>
</evidence>
<evidence type="ECO:0000259" key="3">
    <source>
        <dbReference type="Pfam" id="PF12969"/>
    </source>
</evidence>
<keyword evidence="5" id="KW-1185">Reference proteome</keyword>
<feature type="chain" id="PRO_5047035086" evidence="1">
    <location>
        <begin position="21"/>
        <end position="671"/>
    </location>
</feature>
<dbReference type="Pfam" id="PF01841">
    <property type="entry name" value="Transglut_core"/>
    <property type="match status" value="1"/>
</dbReference>
<dbReference type="Pfam" id="PF12969">
    <property type="entry name" value="DUF3857"/>
    <property type="match status" value="1"/>
</dbReference>
<proteinExistence type="predicted"/>
<dbReference type="RefSeq" id="WP_220639503.1">
    <property type="nucleotide sequence ID" value="NZ_CP080429.1"/>
</dbReference>
<organism evidence="4 5">
    <name type="scientific">Flavobacterium litorale</name>
    <dbReference type="NCBI Taxonomy" id="2856519"/>
    <lineage>
        <taxon>Bacteria</taxon>
        <taxon>Pseudomonadati</taxon>
        <taxon>Bacteroidota</taxon>
        <taxon>Flavobacteriia</taxon>
        <taxon>Flavobacteriales</taxon>
        <taxon>Flavobacteriaceae</taxon>
        <taxon>Flavobacterium</taxon>
    </lineage>
</organism>
<dbReference type="InterPro" id="IPR024618">
    <property type="entry name" value="DUF3857"/>
</dbReference>
<feature type="domain" description="DUF3857" evidence="3">
    <location>
        <begin position="74"/>
        <end position="219"/>
    </location>
</feature>
<protein>
    <submittedName>
        <fullName evidence="4">DUF3857 domain-containing protein</fullName>
    </submittedName>
</protein>
<dbReference type="Gene3D" id="2.60.120.1130">
    <property type="match status" value="1"/>
</dbReference>
<gene>
    <name evidence="4" type="ORF">K1I41_06150</name>
</gene>
<evidence type="ECO:0000256" key="1">
    <source>
        <dbReference type="SAM" id="SignalP"/>
    </source>
</evidence>